<dbReference type="InterPro" id="IPR022801">
    <property type="entry name" value="Ribosomal_uS4"/>
</dbReference>
<evidence type="ECO:0000256" key="6">
    <source>
        <dbReference type="SAM" id="MobiDB-lite"/>
    </source>
</evidence>
<dbReference type="CDD" id="cd00165">
    <property type="entry name" value="S4"/>
    <property type="match status" value="1"/>
</dbReference>
<sequence>MTKRLNSKHKVDRRLKVNLWGRPKSPFNSRGYPPGQHGQSASKKKPSNYGIQLEAKQKLKSYYGNINERQFRNIYKKAIMKKGDTAENLIGFLERRLDAVVYRAKLSTTIFSARQLINHGHVKVNGKKVNIASYQLKEEETIEIRDKSKQLAFIDIALANKEREAPEYLQVDEKNKKVKFVRTPKFEEVPYPIVMEPNLVIEYYSR</sequence>
<dbReference type="InterPro" id="IPR002942">
    <property type="entry name" value="S4_RNA-bd"/>
</dbReference>
<dbReference type="GO" id="GO:0019843">
    <property type="term" value="F:rRNA binding"/>
    <property type="evidence" value="ECO:0007669"/>
    <property type="project" value="UniProtKB-KW"/>
</dbReference>
<dbReference type="InterPro" id="IPR036986">
    <property type="entry name" value="S4_RNA-bd_sf"/>
</dbReference>
<dbReference type="InterPro" id="IPR001912">
    <property type="entry name" value="Ribosomal_uS4_N"/>
</dbReference>
<organism evidence="9">
    <name type="scientific">marine metagenome</name>
    <dbReference type="NCBI Taxonomy" id="408172"/>
    <lineage>
        <taxon>unclassified sequences</taxon>
        <taxon>metagenomes</taxon>
        <taxon>ecological metagenomes</taxon>
    </lineage>
</organism>
<dbReference type="GO" id="GO:0015935">
    <property type="term" value="C:small ribosomal subunit"/>
    <property type="evidence" value="ECO:0007669"/>
    <property type="project" value="InterPro"/>
</dbReference>
<evidence type="ECO:0000256" key="4">
    <source>
        <dbReference type="ARBA" id="ARBA00022980"/>
    </source>
</evidence>
<keyword evidence="2" id="KW-0699">rRNA-binding</keyword>
<evidence type="ECO:0000256" key="5">
    <source>
        <dbReference type="ARBA" id="ARBA00023274"/>
    </source>
</evidence>
<keyword evidence="3" id="KW-0694">RNA-binding</keyword>
<feature type="region of interest" description="Disordered" evidence="6">
    <location>
        <begin position="1"/>
        <end position="48"/>
    </location>
</feature>
<dbReference type="Gene3D" id="3.10.290.10">
    <property type="entry name" value="RNA-binding S4 domain"/>
    <property type="match status" value="1"/>
</dbReference>
<dbReference type="InterPro" id="IPR005709">
    <property type="entry name" value="Ribosomal_uS4_bac-type"/>
</dbReference>
<dbReference type="SUPFAM" id="SSF55174">
    <property type="entry name" value="Alpha-L RNA-binding motif"/>
    <property type="match status" value="1"/>
</dbReference>
<accession>A0A381XEZ5</accession>
<evidence type="ECO:0000313" key="9">
    <source>
        <dbReference type="EMBL" id="SVA62757.1"/>
    </source>
</evidence>
<dbReference type="Pfam" id="PF01479">
    <property type="entry name" value="S4"/>
    <property type="match status" value="1"/>
</dbReference>
<dbReference type="PANTHER" id="PTHR11831:SF4">
    <property type="entry name" value="SMALL RIBOSOMAL SUBUNIT PROTEIN US4M"/>
    <property type="match status" value="1"/>
</dbReference>
<proteinExistence type="inferred from homology"/>
<evidence type="ECO:0000256" key="3">
    <source>
        <dbReference type="ARBA" id="ARBA00022884"/>
    </source>
</evidence>
<evidence type="ECO:0000256" key="2">
    <source>
        <dbReference type="ARBA" id="ARBA00022730"/>
    </source>
</evidence>
<feature type="compositionally biased region" description="Basic residues" evidence="6">
    <location>
        <begin position="1"/>
        <end position="13"/>
    </location>
</feature>
<feature type="domain" description="RNA-binding S4" evidence="7">
    <location>
        <begin position="95"/>
        <end position="159"/>
    </location>
</feature>
<dbReference type="Gene3D" id="1.10.1050.10">
    <property type="entry name" value="Ribosomal Protein S4 Delta 41, Chain A, domain 1"/>
    <property type="match status" value="1"/>
</dbReference>
<dbReference type="GO" id="GO:0042274">
    <property type="term" value="P:ribosomal small subunit biogenesis"/>
    <property type="evidence" value="ECO:0007669"/>
    <property type="project" value="TreeGrafter"/>
</dbReference>
<dbReference type="PROSITE" id="PS50889">
    <property type="entry name" value="S4"/>
    <property type="match status" value="1"/>
</dbReference>
<dbReference type="InterPro" id="IPR018079">
    <property type="entry name" value="Ribosomal_uS4_CS"/>
</dbReference>
<evidence type="ECO:0000259" key="7">
    <source>
        <dbReference type="SMART" id="SM00363"/>
    </source>
</evidence>
<dbReference type="GO" id="GO:0003735">
    <property type="term" value="F:structural constituent of ribosome"/>
    <property type="evidence" value="ECO:0007669"/>
    <property type="project" value="InterPro"/>
</dbReference>
<dbReference type="NCBIfam" id="NF003717">
    <property type="entry name" value="PRK05327.1"/>
    <property type="match status" value="1"/>
</dbReference>
<dbReference type="FunFam" id="3.10.290.10:FF:000001">
    <property type="entry name" value="30S ribosomal protein S4"/>
    <property type="match status" value="1"/>
</dbReference>
<comment type="similarity">
    <text evidence="1">Belongs to the universal ribosomal protein uS4 family.</text>
</comment>
<dbReference type="PROSITE" id="PS00632">
    <property type="entry name" value="RIBOSOMAL_S4"/>
    <property type="match status" value="1"/>
</dbReference>
<protein>
    <submittedName>
        <fullName evidence="9">Uncharacterized protein</fullName>
    </submittedName>
</protein>
<dbReference type="SMART" id="SM00363">
    <property type="entry name" value="S4"/>
    <property type="match status" value="1"/>
</dbReference>
<dbReference type="NCBIfam" id="TIGR01017">
    <property type="entry name" value="rpsD_bact"/>
    <property type="match status" value="1"/>
</dbReference>
<dbReference type="SMART" id="SM01390">
    <property type="entry name" value="Ribosomal_S4"/>
    <property type="match status" value="1"/>
</dbReference>
<feature type="domain" description="Small ribosomal subunit protein uS4 N-terminal" evidence="8">
    <location>
        <begin position="3"/>
        <end position="94"/>
    </location>
</feature>
<evidence type="ECO:0000259" key="8">
    <source>
        <dbReference type="SMART" id="SM01390"/>
    </source>
</evidence>
<dbReference type="AlphaFoldDB" id="A0A381XEZ5"/>
<evidence type="ECO:0000256" key="1">
    <source>
        <dbReference type="ARBA" id="ARBA00007465"/>
    </source>
</evidence>
<gene>
    <name evidence="9" type="ORF">METZ01_LOCUS115611</name>
</gene>
<dbReference type="Pfam" id="PF00163">
    <property type="entry name" value="Ribosomal_S4"/>
    <property type="match status" value="1"/>
</dbReference>
<dbReference type="PANTHER" id="PTHR11831">
    <property type="entry name" value="30S 40S RIBOSOMAL PROTEIN"/>
    <property type="match status" value="1"/>
</dbReference>
<dbReference type="HAMAP" id="MF_01306_B">
    <property type="entry name" value="Ribosomal_uS4_B"/>
    <property type="match status" value="1"/>
</dbReference>
<keyword evidence="5" id="KW-0687">Ribonucleoprotein</keyword>
<dbReference type="EMBL" id="UINC01014771">
    <property type="protein sequence ID" value="SVA62757.1"/>
    <property type="molecule type" value="Genomic_DNA"/>
</dbReference>
<name>A0A381XEZ5_9ZZZZ</name>
<keyword evidence="4" id="KW-0689">Ribosomal protein</keyword>
<dbReference type="GO" id="GO:0006412">
    <property type="term" value="P:translation"/>
    <property type="evidence" value="ECO:0007669"/>
    <property type="project" value="InterPro"/>
</dbReference>
<reference evidence="9" key="1">
    <citation type="submission" date="2018-05" db="EMBL/GenBank/DDBJ databases">
        <authorList>
            <person name="Lanie J.A."/>
            <person name="Ng W.-L."/>
            <person name="Kazmierczak K.M."/>
            <person name="Andrzejewski T.M."/>
            <person name="Davidsen T.M."/>
            <person name="Wayne K.J."/>
            <person name="Tettelin H."/>
            <person name="Glass J.I."/>
            <person name="Rusch D."/>
            <person name="Podicherti R."/>
            <person name="Tsui H.-C.T."/>
            <person name="Winkler M.E."/>
        </authorList>
    </citation>
    <scope>NUCLEOTIDE SEQUENCE</scope>
</reference>